<protein>
    <submittedName>
        <fullName evidence="1">Uncharacterized protein</fullName>
    </submittedName>
</protein>
<dbReference type="AlphaFoldDB" id="A0A1M5Y431"/>
<reference evidence="1 2" key="1">
    <citation type="submission" date="2016-11" db="EMBL/GenBank/DDBJ databases">
        <authorList>
            <person name="Jaros S."/>
            <person name="Januszkiewicz K."/>
            <person name="Wedrychowicz H."/>
        </authorList>
    </citation>
    <scope>NUCLEOTIDE SEQUENCE [LARGE SCALE GENOMIC DNA]</scope>
    <source>
        <strain evidence="1 2">GAS138</strain>
    </source>
</reference>
<organism evidence="1 2">
    <name type="scientific">Bradyrhizobium erythrophlei</name>
    <dbReference type="NCBI Taxonomy" id="1437360"/>
    <lineage>
        <taxon>Bacteria</taxon>
        <taxon>Pseudomonadati</taxon>
        <taxon>Pseudomonadota</taxon>
        <taxon>Alphaproteobacteria</taxon>
        <taxon>Hyphomicrobiales</taxon>
        <taxon>Nitrobacteraceae</taxon>
        <taxon>Bradyrhizobium</taxon>
    </lineage>
</organism>
<gene>
    <name evidence="1" type="ORF">SAMN05443248_7894</name>
</gene>
<dbReference type="EMBL" id="LT670817">
    <property type="protein sequence ID" value="SHI06716.1"/>
    <property type="molecule type" value="Genomic_DNA"/>
</dbReference>
<proteinExistence type="predicted"/>
<dbReference type="Proteomes" id="UP000189796">
    <property type="component" value="Chromosome I"/>
</dbReference>
<accession>A0A1M5Y431</accession>
<sequence length="107" mass="11241">MRVSDLILRSIAKRCVSKDDATEPESALDLSDHDRPACGILAPQYSEQGLSIKGPGESLMADSLAQNIPFGLARGMFGAIKGAEFFGSPTICKVSQCSIALPSASIL</sequence>
<evidence type="ECO:0000313" key="1">
    <source>
        <dbReference type="EMBL" id="SHI06716.1"/>
    </source>
</evidence>
<name>A0A1M5Y431_9BRAD</name>
<evidence type="ECO:0000313" key="2">
    <source>
        <dbReference type="Proteomes" id="UP000189796"/>
    </source>
</evidence>